<accession>A0A9E6XVE1</accession>
<keyword evidence="1" id="KW-0812">Transmembrane</keyword>
<feature type="transmembrane region" description="Helical" evidence="1">
    <location>
        <begin position="63"/>
        <end position="81"/>
    </location>
</feature>
<evidence type="ECO:0000256" key="1">
    <source>
        <dbReference type="SAM" id="Phobius"/>
    </source>
</evidence>
<keyword evidence="1" id="KW-1133">Transmembrane helix</keyword>
<dbReference type="KEGG" id="sbae:DSM104329_01577"/>
<organism evidence="2 3">
    <name type="scientific">Capillimicrobium parvum</name>
    <dbReference type="NCBI Taxonomy" id="2884022"/>
    <lineage>
        <taxon>Bacteria</taxon>
        <taxon>Bacillati</taxon>
        <taxon>Actinomycetota</taxon>
        <taxon>Thermoleophilia</taxon>
        <taxon>Solirubrobacterales</taxon>
        <taxon>Capillimicrobiaceae</taxon>
        <taxon>Capillimicrobium</taxon>
    </lineage>
</organism>
<keyword evidence="1" id="KW-0472">Membrane</keyword>
<dbReference type="Proteomes" id="UP001162834">
    <property type="component" value="Chromosome"/>
</dbReference>
<feature type="transmembrane region" description="Helical" evidence="1">
    <location>
        <begin position="29"/>
        <end position="51"/>
    </location>
</feature>
<gene>
    <name evidence="2" type="ORF">DSM104329_01577</name>
</gene>
<sequence length="116" mass="12578">MKHVRNFGIVALLALGVWALPGGNTAANLFGAALFVVVTVGIGLLGARFYIERRSDLYALGDWWRLLLYGAVGVIVLDMAATPKLFDSGGGTILWIVLLAASLFALLQVFRHSREY</sequence>
<name>A0A9E6XVE1_9ACTN</name>
<reference evidence="2" key="1">
    <citation type="journal article" date="2022" name="Int. J. Syst. Evol. Microbiol.">
        <title>Pseudomonas aegrilactucae sp. nov. and Pseudomonas morbosilactucae sp. nov., pathogens causing bacterial rot of lettuce in Japan.</title>
        <authorList>
            <person name="Sawada H."/>
            <person name="Fujikawa T."/>
            <person name="Satou M."/>
        </authorList>
    </citation>
    <scope>NUCLEOTIDE SEQUENCE</scope>
    <source>
        <strain evidence="2">0166_1</strain>
    </source>
</reference>
<evidence type="ECO:0000313" key="2">
    <source>
        <dbReference type="EMBL" id="UGS35192.1"/>
    </source>
</evidence>
<proteinExistence type="predicted"/>
<protein>
    <submittedName>
        <fullName evidence="2">Uncharacterized protein</fullName>
    </submittedName>
</protein>
<dbReference type="RefSeq" id="WP_259314847.1">
    <property type="nucleotide sequence ID" value="NZ_CP087164.1"/>
</dbReference>
<keyword evidence="3" id="KW-1185">Reference proteome</keyword>
<dbReference type="EMBL" id="CP087164">
    <property type="protein sequence ID" value="UGS35192.1"/>
    <property type="molecule type" value="Genomic_DNA"/>
</dbReference>
<evidence type="ECO:0000313" key="3">
    <source>
        <dbReference type="Proteomes" id="UP001162834"/>
    </source>
</evidence>
<feature type="transmembrane region" description="Helical" evidence="1">
    <location>
        <begin position="93"/>
        <end position="110"/>
    </location>
</feature>
<dbReference type="AlphaFoldDB" id="A0A9E6XVE1"/>